<dbReference type="AlphaFoldDB" id="B9TEC2"/>
<gene>
    <name evidence="1" type="ORF">RCOM_1871130</name>
</gene>
<evidence type="ECO:0000313" key="2">
    <source>
        <dbReference type="Proteomes" id="UP000008311"/>
    </source>
</evidence>
<dbReference type="Proteomes" id="UP000008311">
    <property type="component" value="Unassembled WGS sequence"/>
</dbReference>
<proteinExistence type="predicted"/>
<dbReference type="PANTHER" id="PTHR35499">
    <property type="entry name" value="OS05G0128300 PROTEIN"/>
    <property type="match status" value="1"/>
</dbReference>
<dbReference type="PANTHER" id="PTHR35499:SF4">
    <property type="entry name" value="ALC-INTERACTING PROTEIN 1"/>
    <property type="match status" value="1"/>
</dbReference>
<dbReference type="InParanoid" id="B9TEC2"/>
<accession>B9TEC2</accession>
<keyword evidence="2" id="KW-1185">Reference proteome</keyword>
<name>B9TEC2_RICCO</name>
<reference evidence="2" key="1">
    <citation type="journal article" date="2010" name="Nat. Biotechnol.">
        <title>Draft genome sequence of the oilseed species Ricinus communis.</title>
        <authorList>
            <person name="Chan A.P."/>
            <person name="Crabtree J."/>
            <person name="Zhao Q."/>
            <person name="Lorenzi H."/>
            <person name="Orvis J."/>
            <person name="Puiu D."/>
            <person name="Melake-Berhan A."/>
            <person name="Jones K.M."/>
            <person name="Redman J."/>
            <person name="Chen G."/>
            <person name="Cahoon E.B."/>
            <person name="Gedil M."/>
            <person name="Stanke M."/>
            <person name="Haas B.J."/>
            <person name="Wortman J.R."/>
            <person name="Fraser-Liggett C.M."/>
            <person name="Ravel J."/>
            <person name="Rabinowicz P.D."/>
        </authorList>
    </citation>
    <scope>NUCLEOTIDE SEQUENCE [LARGE SCALE GENOMIC DNA]</scope>
    <source>
        <strain evidence="2">cv. Hale</strain>
    </source>
</reference>
<organism evidence="1 2">
    <name type="scientific">Ricinus communis</name>
    <name type="common">Castor bean</name>
    <dbReference type="NCBI Taxonomy" id="3988"/>
    <lineage>
        <taxon>Eukaryota</taxon>
        <taxon>Viridiplantae</taxon>
        <taxon>Streptophyta</taxon>
        <taxon>Embryophyta</taxon>
        <taxon>Tracheophyta</taxon>
        <taxon>Spermatophyta</taxon>
        <taxon>Magnoliopsida</taxon>
        <taxon>eudicotyledons</taxon>
        <taxon>Gunneridae</taxon>
        <taxon>Pentapetalae</taxon>
        <taxon>rosids</taxon>
        <taxon>fabids</taxon>
        <taxon>Malpighiales</taxon>
        <taxon>Euphorbiaceae</taxon>
        <taxon>Acalyphoideae</taxon>
        <taxon>Acalypheae</taxon>
        <taxon>Ricinus</taxon>
    </lineage>
</organism>
<protein>
    <submittedName>
        <fullName evidence="1">Uncharacterized protein</fullName>
    </submittedName>
</protein>
<sequence>MTKSHSKGSGCFSGIARLLLCKGSLQTHPSDQITEPNSTPIECGRVNKDSKNEVMIHVEVDHTPAT</sequence>
<evidence type="ECO:0000313" key="1">
    <source>
        <dbReference type="EMBL" id="EEF25792.1"/>
    </source>
</evidence>
<feature type="non-terminal residue" evidence="1">
    <location>
        <position position="66"/>
    </location>
</feature>
<dbReference type="EMBL" id="EQ978917">
    <property type="protein sequence ID" value="EEF25792.1"/>
    <property type="molecule type" value="Genomic_DNA"/>
</dbReference>